<keyword evidence="3" id="KW-1185">Reference proteome</keyword>
<gene>
    <name evidence="2" type="ORF">SEMRO_3309_G346520.1</name>
</gene>
<feature type="region of interest" description="Disordered" evidence="1">
    <location>
        <begin position="19"/>
        <end position="57"/>
    </location>
</feature>
<evidence type="ECO:0000313" key="3">
    <source>
        <dbReference type="Proteomes" id="UP001153069"/>
    </source>
</evidence>
<dbReference type="Proteomes" id="UP001153069">
    <property type="component" value="Unassembled WGS sequence"/>
</dbReference>
<dbReference type="AlphaFoldDB" id="A0A9N8F479"/>
<reference evidence="2" key="1">
    <citation type="submission" date="2020-06" db="EMBL/GenBank/DDBJ databases">
        <authorList>
            <consortium name="Plant Systems Biology data submission"/>
        </authorList>
    </citation>
    <scope>NUCLEOTIDE SEQUENCE</scope>
    <source>
        <strain evidence="2">D6</strain>
    </source>
</reference>
<evidence type="ECO:0000256" key="1">
    <source>
        <dbReference type="SAM" id="MobiDB-lite"/>
    </source>
</evidence>
<name>A0A9N8F479_9STRA</name>
<accession>A0A9N8F479</accession>
<protein>
    <submittedName>
        <fullName evidence="2">Uncharacterized protein</fullName>
    </submittedName>
</protein>
<evidence type="ECO:0000313" key="2">
    <source>
        <dbReference type="EMBL" id="CAB9531181.1"/>
    </source>
</evidence>
<organism evidence="2 3">
    <name type="scientific">Seminavis robusta</name>
    <dbReference type="NCBI Taxonomy" id="568900"/>
    <lineage>
        <taxon>Eukaryota</taxon>
        <taxon>Sar</taxon>
        <taxon>Stramenopiles</taxon>
        <taxon>Ochrophyta</taxon>
        <taxon>Bacillariophyta</taxon>
        <taxon>Bacillariophyceae</taxon>
        <taxon>Bacillariophycidae</taxon>
        <taxon>Naviculales</taxon>
        <taxon>Naviculaceae</taxon>
        <taxon>Seminavis</taxon>
    </lineage>
</organism>
<proteinExistence type="predicted"/>
<sequence length="340" mass="37472">MSEITREVLVKGLSKGKHSLAEETTALEEKKESSDLPVDAVHASEKSGEGDLESGLSPTLSLQKRRNRFQELPEGLAELFGGQVFRDEDELEKHLRELKIADEAIVLCEDGKACYHMPGEEHNTGTGYIARKFNSWARDMKGFAQENTNIKLRPRLPGAPPPLKRQRPKKRLPDVALWGRTKCYFDNDGRIRGAMRATPASAQPKVHPHVVIQLSVFDDEDYEVDAINDLATRAIPGQGTPPNLGILIKSREANGPGIQAGFDIYYLPAGTFFDDAVNGTNDASHVVYNYGGPDVVVTITEANLGGVDLSVWESIMNFLTGRGNDFELSMADLYEVTFVS</sequence>
<dbReference type="EMBL" id="CAICTM010003307">
    <property type="protein sequence ID" value="CAB9531181.1"/>
    <property type="molecule type" value="Genomic_DNA"/>
</dbReference>
<comment type="caution">
    <text evidence="2">The sequence shown here is derived from an EMBL/GenBank/DDBJ whole genome shotgun (WGS) entry which is preliminary data.</text>
</comment>